<evidence type="ECO:0000256" key="4">
    <source>
        <dbReference type="ARBA" id="ARBA00022692"/>
    </source>
</evidence>
<evidence type="ECO:0000256" key="7">
    <source>
        <dbReference type="SAM" id="Phobius"/>
    </source>
</evidence>
<keyword evidence="3" id="KW-1003">Cell membrane</keyword>
<feature type="transmembrane region" description="Helical" evidence="7">
    <location>
        <begin position="18"/>
        <end position="37"/>
    </location>
</feature>
<gene>
    <name evidence="8" type="ORF">D3872_02320</name>
</gene>
<dbReference type="AlphaFoldDB" id="A0A418Y7E4"/>
<dbReference type="InterPro" id="IPR003370">
    <property type="entry name" value="Chromate_transpt"/>
</dbReference>
<dbReference type="PANTHER" id="PTHR43663">
    <property type="entry name" value="CHROMATE TRANSPORT PROTEIN-RELATED"/>
    <property type="match status" value="1"/>
</dbReference>
<dbReference type="Proteomes" id="UP000284006">
    <property type="component" value="Unassembled WGS sequence"/>
</dbReference>
<dbReference type="EMBL" id="QYUP01000020">
    <property type="protein sequence ID" value="RJG25862.1"/>
    <property type="molecule type" value="Genomic_DNA"/>
</dbReference>
<sequence length="78" mass="8716">MNFPDSASRPQPHSLTDLFVSFTLLALQGFGGVVAVVQRELVERKRWLTQEEFIEDWAVAQVMPGPNVVNLSMMIGGR</sequence>
<dbReference type="RefSeq" id="WP_147373764.1">
    <property type="nucleotide sequence ID" value="NZ_QYUP01000020.1"/>
</dbReference>
<dbReference type="OrthoDB" id="8596378at2"/>
<evidence type="ECO:0000256" key="2">
    <source>
        <dbReference type="ARBA" id="ARBA00005262"/>
    </source>
</evidence>
<name>A0A418Y7E4_9BURK</name>
<keyword evidence="5 7" id="KW-1133">Transmembrane helix</keyword>
<dbReference type="Pfam" id="PF02417">
    <property type="entry name" value="Chromate_transp"/>
    <property type="match status" value="1"/>
</dbReference>
<evidence type="ECO:0000256" key="5">
    <source>
        <dbReference type="ARBA" id="ARBA00022989"/>
    </source>
</evidence>
<feature type="non-terminal residue" evidence="8">
    <location>
        <position position="78"/>
    </location>
</feature>
<dbReference type="GO" id="GO:0005886">
    <property type="term" value="C:plasma membrane"/>
    <property type="evidence" value="ECO:0007669"/>
    <property type="project" value="UniProtKB-SubCell"/>
</dbReference>
<keyword evidence="9" id="KW-1185">Reference proteome</keyword>
<evidence type="ECO:0000256" key="3">
    <source>
        <dbReference type="ARBA" id="ARBA00022475"/>
    </source>
</evidence>
<dbReference type="InterPro" id="IPR052518">
    <property type="entry name" value="CHR_Transporter"/>
</dbReference>
<organism evidence="8 9">
    <name type="scientific">Massilia cavernae</name>
    <dbReference type="NCBI Taxonomy" id="2320864"/>
    <lineage>
        <taxon>Bacteria</taxon>
        <taxon>Pseudomonadati</taxon>
        <taxon>Pseudomonadota</taxon>
        <taxon>Betaproteobacteria</taxon>
        <taxon>Burkholderiales</taxon>
        <taxon>Oxalobacteraceae</taxon>
        <taxon>Telluria group</taxon>
        <taxon>Massilia</taxon>
    </lineage>
</organism>
<evidence type="ECO:0000256" key="6">
    <source>
        <dbReference type="ARBA" id="ARBA00023136"/>
    </source>
</evidence>
<keyword evidence="6 7" id="KW-0472">Membrane</keyword>
<comment type="caution">
    <text evidence="8">The sequence shown here is derived from an EMBL/GenBank/DDBJ whole genome shotgun (WGS) entry which is preliminary data.</text>
</comment>
<protein>
    <submittedName>
        <fullName evidence="8">Chromate transporter</fullName>
    </submittedName>
</protein>
<evidence type="ECO:0000313" key="8">
    <source>
        <dbReference type="EMBL" id="RJG25862.1"/>
    </source>
</evidence>
<proteinExistence type="inferred from homology"/>
<dbReference type="GO" id="GO:0015109">
    <property type="term" value="F:chromate transmembrane transporter activity"/>
    <property type="evidence" value="ECO:0007669"/>
    <property type="project" value="InterPro"/>
</dbReference>
<keyword evidence="4 7" id="KW-0812">Transmembrane</keyword>
<dbReference type="PANTHER" id="PTHR43663:SF1">
    <property type="entry name" value="CHROMATE TRANSPORTER"/>
    <property type="match status" value="1"/>
</dbReference>
<evidence type="ECO:0000256" key="1">
    <source>
        <dbReference type="ARBA" id="ARBA00004651"/>
    </source>
</evidence>
<accession>A0A418Y7E4</accession>
<comment type="subcellular location">
    <subcellularLocation>
        <location evidence="1">Cell membrane</location>
        <topology evidence="1">Multi-pass membrane protein</topology>
    </subcellularLocation>
</comment>
<evidence type="ECO:0000313" key="9">
    <source>
        <dbReference type="Proteomes" id="UP000284006"/>
    </source>
</evidence>
<comment type="similarity">
    <text evidence="2">Belongs to the chromate ion transporter (CHR) (TC 2.A.51) family.</text>
</comment>
<reference evidence="8 9" key="1">
    <citation type="submission" date="2018-09" db="EMBL/GenBank/DDBJ databases">
        <authorList>
            <person name="Zhu H."/>
        </authorList>
    </citation>
    <scope>NUCLEOTIDE SEQUENCE [LARGE SCALE GENOMIC DNA]</scope>
    <source>
        <strain evidence="8 9">K1S02-61</strain>
    </source>
</reference>